<organism evidence="2 3">
    <name type="scientific">Lophium mytilinum</name>
    <dbReference type="NCBI Taxonomy" id="390894"/>
    <lineage>
        <taxon>Eukaryota</taxon>
        <taxon>Fungi</taxon>
        <taxon>Dikarya</taxon>
        <taxon>Ascomycota</taxon>
        <taxon>Pezizomycotina</taxon>
        <taxon>Dothideomycetes</taxon>
        <taxon>Pleosporomycetidae</taxon>
        <taxon>Mytilinidiales</taxon>
        <taxon>Mytilinidiaceae</taxon>
        <taxon>Lophium</taxon>
    </lineage>
</organism>
<dbReference type="Proteomes" id="UP000799750">
    <property type="component" value="Unassembled WGS sequence"/>
</dbReference>
<name>A0A6A6QAZ3_9PEZI</name>
<reference evidence="2" key="1">
    <citation type="journal article" date="2020" name="Stud. Mycol.">
        <title>101 Dothideomycetes genomes: a test case for predicting lifestyles and emergence of pathogens.</title>
        <authorList>
            <person name="Haridas S."/>
            <person name="Albert R."/>
            <person name="Binder M."/>
            <person name="Bloem J."/>
            <person name="Labutti K."/>
            <person name="Salamov A."/>
            <person name="Andreopoulos B."/>
            <person name="Baker S."/>
            <person name="Barry K."/>
            <person name="Bills G."/>
            <person name="Bluhm B."/>
            <person name="Cannon C."/>
            <person name="Castanera R."/>
            <person name="Culley D."/>
            <person name="Daum C."/>
            <person name="Ezra D."/>
            <person name="Gonzalez J."/>
            <person name="Henrissat B."/>
            <person name="Kuo A."/>
            <person name="Liang C."/>
            <person name="Lipzen A."/>
            <person name="Lutzoni F."/>
            <person name="Magnuson J."/>
            <person name="Mondo S."/>
            <person name="Nolan M."/>
            <person name="Ohm R."/>
            <person name="Pangilinan J."/>
            <person name="Park H.-J."/>
            <person name="Ramirez L."/>
            <person name="Alfaro M."/>
            <person name="Sun H."/>
            <person name="Tritt A."/>
            <person name="Yoshinaga Y."/>
            <person name="Zwiers L.-H."/>
            <person name="Turgeon B."/>
            <person name="Goodwin S."/>
            <person name="Spatafora J."/>
            <person name="Crous P."/>
            <person name="Grigoriev I."/>
        </authorList>
    </citation>
    <scope>NUCLEOTIDE SEQUENCE</scope>
    <source>
        <strain evidence="2">CBS 269.34</strain>
    </source>
</reference>
<gene>
    <name evidence="2" type="ORF">BU16DRAFT_567491</name>
</gene>
<proteinExistence type="predicted"/>
<evidence type="ECO:0000313" key="2">
    <source>
        <dbReference type="EMBL" id="KAF2489311.1"/>
    </source>
</evidence>
<sequence>MKCETAPKNCATGGPLFRGFQGWCDWLDEWIPGKLPEGRPQASNPDGLCVAQKKQPDFCSPPAQNLRTGRQARPWVAAKSREAQHPFFHLTSVRLANLTISPSTLLSLRPPSHDNPRPDRPTAQQPNCSANALPAVAVRTSSSAALTLSPFLRPRSFPPFLVNTAILLIPLFRAATSQTRFGLSPV</sequence>
<feature type="region of interest" description="Disordered" evidence="1">
    <location>
        <begin position="106"/>
        <end position="127"/>
    </location>
</feature>
<protein>
    <submittedName>
        <fullName evidence="2">Uncharacterized protein</fullName>
    </submittedName>
</protein>
<dbReference type="AlphaFoldDB" id="A0A6A6QAZ3"/>
<evidence type="ECO:0000256" key="1">
    <source>
        <dbReference type="SAM" id="MobiDB-lite"/>
    </source>
</evidence>
<keyword evidence="3" id="KW-1185">Reference proteome</keyword>
<evidence type="ECO:0000313" key="3">
    <source>
        <dbReference type="Proteomes" id="UP000799750"/>
    </source>
</evidence>
<dbReference type="EMBL" id="MU004199">
    <property type="protein sequence ID" value="KAF2489311.1"/>
    <property type="molecule type" value="Genomic_DNA"/>
</dbReference>
<feature type="compositionally biased region" description="Basic and acidic residues" evidence="1">
    <location>
        <begin position="111"/>
        <end position="120"/>
    </location>
</feature>
<accession>A0A6A6QAZ3</accession>